<evidence type="ECO:0000313" key="2">
    <source>
        <dbReference type="EMBL" id="TRY69749.1"/>
    </source>
</evidence>
<dbReference type="SUPFAM" id="SSF48452">
    <property type="entry name" value="TPR-like"/>
    <property type="match status" value="1"/>
</dbReference>
<protein>
    <recommendedName>
        <fullName evidence="1">Prolyl 4-hydroxylase peptide-substrate-binding domain-containing protein</fullName>
    </recommendedName>
</protein>
<dbReference type="EMBL" id="SRMA01026784">
    <property type="protein sequence ID" value="TRY69749.1"/>
    <property type="molecule type" value="Genomic_DNA"/>
</dbReference>
<dbReference type="AlphaFoldDB" id="A0A553NWE8"/>
<sequence length="125" mass="14477">TPLSYLDAFYIGWIAYEEQKFQFAFLWFLYCLNRESADEKLLLQYLSYSAYNFGSIPLAIDYGQKLLNLDPGNDKIRLQLIRYKFSPKPTPAADIFTLIPNPQDSYGALCRGDFNQRASEDHTLT</sequence>
<dbReference type="Proteomes" id="UP000316079">
    <property type="component" value="Unassembled WGS sequence"/>
</dbReference>
<reference evidence="2 3" key="1">
    <citation type="journal article" date="2019" name="Sci. Data">
        <title>Hybrid genome assembly and annotation of Danionella translucida.</title>
        <authorList>
            <person name="Kadobianskyi M."/>
            <person name="Schulze L."/>
            <person name="Schuelke M."/>
            <person name="Judkewitz B."/>
        </authorList>
    </citation>
    <scope>NUCLEOTIDE SEQUENCE [LARGE SCALE GENOMIC DNA]</scope>
    <source>
        <strain evidence="2 3">Bolton</strain>
    </source>
</reference>
<dbReference type="InterPro" id="IPR059068">
    <property type="entry name" value="TPR_P4H"/>
</dbReference>
<proteinExistence type="predicted"/>
<dbReference type="InterPro" id="IPR011990">
    <property type="entry name" value="TPR-like_helical_dom_sf"/>
</dbReference>
<name>A0A553NWE8_9TELE</name>
<dbReference type="OrthoDB" id="8898599at2759"/>
<evidence type="ECO:0000313" key="3">
    <source>
        <dbReference type="Proteomes" id="UP000316079"/>
    </source>
</evidence>
<feature type="domain" description="Prolyl 4-hydroxylase peptide-substrate-binding" evidence="1">
    <location>
        <begin position="7"/>
        <end position="81"/>
    </location>
</feature>
<comment type="caution">
    <text evidence="2">The sequence shown here is derived from an EMBL/GenBank/DDBJ whole genome shotgun (WGS) entry which is preliminary data.</text>
</comment>
<dbReference type="Pfam" id="PF23558">
    <property type="entry name" value="TPR_P4H"/>
    <property type="match status" value="1"/>
</dbReference>
<keyword evidence="3" id="KW-1185">Reference proteome</keyword>
<accession>A0A553NWE8</accession>
<gene>
    <name evidence="2" type="ORF">DNTS_035424</name>
</gene>
<dbReference type="STRING" id="623744.A0A553NWE8"/>
<dbReference type="Gene3D" id="1.25.40.10">
    <property type="entry name" value="Tetratricopeptide repeat domain"/>
    <property type="match status" value="1"/>
</dbReference>
<evidence type="ECO:0000259" key="1">
    <source>
        <dbReference type="Pfam" id="PF23558"/>
    </source>
</evidence>
<feature type="non-terminal residue" evidence="2">
    <location>
        <position position="1"/>
    </location>
</feature>
<organism evidence="2 3">
    <name type="scientific">Danionella cerebrum</name>
    <dbReference type="NCBI Taxonomy" id="2873325"/>
    <lineage>
        <taxon>Eukaryota</taxon>
        <taxon>Metazoa</taxon>
        <taxon>Chordata</taxon>
        <taxon>Craniata</taxon>
        <taxon>Vertebrata</taxon>
        <taxon>Euteleostomi</taxon>
        <taxon>Actinopterygii</taxon>
        <taxon>Neopterygii</taxon>
        <taxon>Teleostei</taxon>
        <taxon>Ostariophysi</taxon>
        <taxon>Cypriniformes</taxon>
        <taxon>Danionidae</taxon>
        <taxon>Danioninae</taxon>
        <taxon>Danionella</taxon>
    </lineage>
</organism>